<dbReference type="InterPro" id="IPR016184">
    <property type="entry name" value="Capsid/spike_ssDNA_virus"/>
</dbReference>
<keyword evidence="5" id="KW-0946">Virion</keyword>
<dbReference type="SUPFAM" id="SSF88645">
    <property type="entry name" value="ssDNA viruses"/>
    <property type="match status" value="1"/>
</dbReference>
<sequence>MSLHQPQRNLVSQADSATIENAQVPRSKFHNQWSRKTTFDAGKLYPILVDEILPGDHMNYSITAYVRITTLLFPMFDSQRIDTHFFFVPCRLVWDNWVRFMGEQDAPSSPAPDSFSVPQVSVGSDASIGSIYDHYGIPTWTAQLAAVIQINSMPFRAYNLIYNTWFRDQNIQDPFTLRKGDTGDISTDFNIAYRAKSHDYFTSALPWPQKFTAPTVPIGGLAPVHGFGVAGAHTTAGGLSVAETQGIRTYTSGLQDLNNNFVMEYDLPSSLPKIYADLAATSGVAINTLRQAWLVQQLLERDARGGTRYVELIRSHFGVTNPDFRLQRPEYIGGGQSPLNITPIAQTAPTAGQPLGALGAAGTSGGTHRASYAATEHGYVIGLLSVKSELSYQQGIPKLFDRKSRYDFYWPTLAGLGEQAIKRREIYATGLPNNDDLIFGYQERWQEYRTRQSDITGLMRSSAGAGTYDGWHLAQNFVAPPVLNSAFIVDAPPMPRVLAAATLATNQQYQADIMYQRTAVRPIPTYGTPVTLGRF</sequence>
<comment type="subcellular location">
    <subcellularLocation>
        <location evidence="1">Virion</location>
    </subcellularLocation>
</comment>
<evidence type="ECO:0000256" key="3">
    <source>
        <dbReference type="ARBA" id="ARBA00022431"/>
    </source>
</evidence>
<dbReference type="InterPro" id="IPR037002">
    <property type="entry name" value="Microviridae_protein_F_sf"/>
</dbReference>
<evidence type="ECO:0000256" key="4">
    <source>
        <dbReference type="ARBA" id="ARBA00022561"/>
    </source>
</evidence>
<dbReference type="GO" id="GO:0005198">
    <property type="term" value="F:structural molecule activity"/>
    <property type="evidence" value="ECO:0007669"/>
    <property type="project" value="InterPro"/>
</dbReference>
<dbReference type="Pfam" id="PF02305">
    <property type="entry name" value="Phage_F"/>
    <property type="match status" value="1"/>
</dbReference>
<evidence type="ECO:0000313" key="6">
    <source>
        <dbReference type="EMBL" id="QCQ85066.1"/>
    </source>
</evidence>
<dbReference type="Gene3D" id="2.60.169.10">
    <property type="entry name" value="Microviridae F protein"/>
    <property type="match status" value="2"/>
</dbReference>
<evidence type="ECO:0000256" key="5">
    <source>
        <dbReference type="ARBA" id="ARBA00022844"/>
    </source>
</evidence>
<dbReference type="InterPro" id="IPR003514">
    <property type="entry name" value="Microviridae_protein_F"/>
</dbReference>
<dbReference type="EMBL" id="MK249218">
    <property type="protein sequence ID" value="QCQ85066.1"/>
    <property type="molecule type" value="Genomic_DNA"/>
</dbReference>
<evidence type="ECO:0000256" key="1">
    <source>
        <dbReference type="ARBA" id="ARBA00004328"/>
    </source>
</evidence>
<protein>
    <submittedName>
        <fullName evidence="6">Major capsid protein</fullName>
    </submittedName>
</protein>
<dbReference type="GO" id="GO:0039615">
    <property type="term" value="C:T=1 icosahedral viral capsid"/>
    <property type="evidence" value="ECO:0007669"/>
    <property type="project" value="UniProtKB-KW"/>
</dbReference>
<dbReference type="Proteomes" id="UP000322786">
    <property type="component" value="Segment"/>
</dbReference>
<organism evidence="6">
    <name type="scientific">Blackfly microvirus SF02</name>
    <dbReference type="NCBI Taxonomy" id="2576452"/>
    <lineage>
        <taxon>Viruses</taxon>
        <taxon>Monodnaviria</taxon>
        <taxon>Sangervirae</taxon>
        <taxon>Phixviricota</taxon>
        <taxon>Malgrandaviricetes</taxon>
        <taxon>Petitvirales</taxon>
        <taxon>Microviridae</taxon>
        <taxon>Microvirus</taxon>
    </lineage>
</organism>
<proteinExistence type="inferred from homology"/>
<keyword evidence="3" id="KW-1140">T=1 icosahedral capsid protein</keyword>
<keyword evidence="4" id="KW-0167">Capsid protein</keyword>
<accession>A0A4P8PM15</accession>
<reference evidence="6" key="1">
    <citation type="submission" date="2018-12" db="EMBL/GenBank/DDBJ databases">
        <title>Singled stranded DNA viruses identified in blackflies (Austrosimulium ungulatum) sampled in New Zealand.</title>
        <authorList>
            <person name="Kraberger S."/>
            <person name="Fontenele R.S."/>
            <person name="Schmidlin K."/>
            <person name="Walters M."/>
            <person name="Varsani A."/>
        </authorList>
    </citation>
    <scope>NUCLEOTIDE SEQUENCE [LARGE SCALE GENOMIC DNA]</scope>
    <source>
        <strain evidence="6">169</strain>
    </source>
</reference>
<comment type="similarity">
    <text evidence="2">Belongs to the microviridae F protein family.</text>
</comment>
<name>A0A4P8PM15_9VIRU</name>
<evidence type="ECO:0000256" key="2">
    <source>
        <dbReference type="ARBA" id="ARBA00009963"/>
    </source>
</evidence>